<reference evidence="1" key="1">
    <citation type="submission" date="2020-08" db="EMBL/GenBank/DDBJ databases">
        <title>Multicomponent nature underlies the extraordinary mechanical properties of spider dragline silk.</title>
        <authorList>
            <person name="Kono N."/>
            <person name="Nakamura H."/>
            <person name="Mori M."/>
            <person name="Yoshida Y."/>
            <person name="Ohtoshi R."/>
            <person name="Malay A.D."/>
            <person name="Moran D.A.P."/>
            <person name="Tomita M."/>
            <person name="Numata K."/>
            <person name="Arakawa K."/>
        </authorList>
    </citation>
    <scope>NUCLEOTIDE SEQUENCE</scope>
</reference>
<keyword evidence="2" id="KW-1185">Reference proteome</keyword>
<comment type="caution">
    <text evidence="1">The sequence shown here is derived from an EMBL/GenBank/DDBJ whole genome shotgun (WGS) entry which is preliminary data.</text>
</comment>
<evidence type="ECO:0000313" key="1">
    <source>
        <dbReference type="EMBL" id="GFX97645.1"/>
    </source>
</evidence>
<evidence type="ECO:0000313" key="2">
    <source>
        <dbReference type="Proteomes" id="UP000887159"/>
    </source>
</evidence>
<dbReference type="EMBL" id="BMAU01021198">
    <property type="protein sequence ID" value="GFX97645.1"/>
    <property type="molecule type" value="Genomic_DNA"/>
</dbReference>
<sequence length="99" mass="11332">MNRLYLNVKDGDSEIKSNLPSPKKRKRSRTWVNKTNLSTCKEKTKLTTKFCCCVGLNNGKGRKKRTKKEYGAIMVHVWCRTNQSEPLPPPERLCTSMGS</sequence>
<protein>
    <submittedName>
        <fullName evidence="1">Uncharacterized protein</fullName>
    </submittedName>
</protein>
<dbReference type="Proteomes" id="UP000887159">
    <property type="component" value="Unassembled WGS sequence"/>
</dbReference>
<dbReference type="AlphaFoldDB" id="A0A8X6RNX6"/>
<gene>
    <name evidence="1" type="ORF">TNCV_2842051</name>
</gene>
<organism evidence="1 2">
    <name type="scientific">Trichonephila clavipes</name>
    <name type="common">Golden silk orbweaver</name>
    <name type="synonym">Nephila clavipes</name>
    <dbReference type="NCBI Taxonomy" id="2585209"/>
    <lineage>
        <taxon>Eukaryota</taxon>
        <taxon>Metazoa</taxon>
        <taxon>Ecdysozoa</taxon>
        <taxon>Arthropoda</taxon>
        <taxon>Chelicerata</taxon>
        <taxon>Arachnida</taxon>
        <taxon>Araneae</taxon>
        <taxon>Araneomorphae</taxon>
        <taxon>Entelegynae</taxon>
        <taxon>Araneoidea</taxon>
        <taxon>Nephilidae</taxon>
        <taxon>Trichonephila</taxon>
    </lineage>
</organism>
<accession>A0A8X6RNX6</accession>
<proteinExistence type="predicted"/>
<name>A0A8X6RNX6_TRICX</name>